<evidence type="ECO:0000313" key="3">
    <source>
        <dbReference type="Proteomes" id="UP000026915"/>
    </source>
</evidence>
<dbReference type="InParanoid" id="A0A061EGB5"/>
<proteinExistence type="predicted"/>
<organism evidence="2 3">
    <name type="scientific">Theobroma cacao</name>
    <name type="common">Cacao</name>
    <name type="synonym">Cocoa</name>
    <dbReference type="NCBI Taxonomy" id="3641"/>
    <lineage>
        <taxon>Eukaryota</taxon>
        <taxon>Viridiplantae</taxon>
        <taxon>Streptophyta</taxon>
        <taxon>Embryophyta</taxon>
        <taxon>Tracheophyta</taxon>
        <taxon>Spermatophyta</taxon>
        <taxon>Magnoliopsida</taxon>
        <taxon>eudicotyledons</taxon>
        <taxon>Gunneridae</taxon>
        <taxon>Pentapetalae</taxon>
        <taxon>rosids</taxon>
        <taxon>malvids</taxon>
        <taxon>Malvales</taxon>
        <taxon>Malvaceae</taxon>
        <taxon>Byttnerioideae</taxon>
        <taxon>Theobroma</taxon>
    </lineage>
</organism>
<accession>A0A061EGB5</accession>
<evidence type="ECO:0000313" key="2">
    <source>
        <dbReference type="EMBL" id="EOY04060.1"/>
    </source>
</evidence>
<dbReference type="STRING" id="3641.A0A061EGB5"/>
<reference evidence="2 3" key="1">
    <citation type="journal article" date="2013" name="Genome Biol.">
        <title>The genome sequence of the most widely cultivated cacao type and its use to identify candidate genes regulating pod color.</title>
        <authorList>
            <person name="Motamayor J.C."/>
            <person name="Mockaitis K."/>
            <person name="Schmutz J."/>
            <person name="Haiminen N."/>
            <person name="Iii D.L."/>
            <person name="Cornejo O."/>
            <person name="Findley S.D."/>
            <person name="Zheng P."/>
            <person name="Utro F."/>
            <person name="Royaert S."/>
            <person name="Saski C."/>
            <person name="Jenkins J."/>
            <person name="Podicheti R."/>
            <person name="Zhao M."/>
            <person name="Scheffler B.E."/>
            <person name="Stack J.C."/>
            <person name="Feltus F.A."/>
            <person name="Mustiga G.M."/>
            <person name="Amores F."/>
            <person name="Phillips W."/>
            <person name="Marelli J.P."/>
            <person name="May G.D."/>
            <person name="Shapiro H."/>
            <person name="Ma J."/>
            <person name="Bustamante C.D."/>
            <person name="Schnell R.J."/>
            <person name="Main D."/>
            <person name="Gilbert D."/>
            <person name="Parida L."/>
            <person name="Kuhn D.N."/>
        </authorList>
    </citation>
    <scope>NUCLEOTIDE SEQUENCE [LARGE SCALE GENOMIC DNA]</scope>
    <source>
        <strain evidence="3">cv. Matina 1-6</strain>
    </source>
</reference>
<feature type="domain" description="Retroviral polymerase SH3-like" evidence="1">
    <location>
        <begin position="33"/>
        <end position="73"/>
    </location>
</feature>
<gene>
    <name evidence="2" type="ORF">TCM_019322</name>
</gene>
<dbReference type="InterPro" id="IPR057670">
    <property type="entry name" value="SH3_retrovirus"/>
</dbReference>
<evidence type="ECO:0000259" key="1">
    <source>
        <dbReference type="Pfam" id="PF25597"/>
    </source>
</evidence>
<dbReference type="AlphaFoldDB" id="A0A061EGB5"/>
<name>A0A061EGB5_THECC</name>
<keyword evidence="3" id="KW-1185">Reference proteome</keyword>
<protein>
    <recommendedName>
        <fullName evidence="1">Retroviral polymerase SH3-like domain-containing protein</fullName>
    </recommendedName>
</protein>
<dbReference type="eggNOG" id="KOG0017">
    <property type="taxonomic scope" value="Eukaryota"/>
</dbReference>
<dbReference type="Proteomes" id="UP000026915">
    <property type="component" value="Chromosome 4"/>
</dbReference>
<sequence>MAIGTSKLIFKVKDEINILTNPRSPTFVVQIMTPEEACSGRKPTGEKCVFLGVSEASKAYKLFNLQTKKIVTTFMPIYSSNTTPTTAETSPTTIKAIDVAAHSFHHVQKRLTWMKDYEKYVEEILDKFWMKDCNPVGSPIEFGLKLKKDHEGKKVDSTLYKQIVGSLMYLTTTRLDIMYYVSLISRYMENPKKMLLLAAKKIFRYAGNQDSRKALQVMFLCWA</sequence>
<dbReference type="PANTHER" id="PTHR11439">
    <property type="entry name" value="GAG-POL-RELATED RETROTRANSPOSON"/>
    <property type="match status" value="1"/>
</dbReference>
<dbReference type="Gramene" id="EOY04060">
    <property type="protein sequence ID" value="EOY04060"/>
    <property type="gene ID" value="TCM_019322"/>
</dbReference>
<dbReference type="EMBL" id="CM001882">
    <property type="protein sequence ID" value="EOY04060.1"/>
    <property type="molecule type" value="Genomic_DNA"/>
</dbReference>
<dbReference type="HOGENOM" id="CLU_1241995_0_0_1"/>
<dbReference type="Pfam" id="PF25597">
    <property type="entry name" value="SH3_retrovirus"/>
    <property type="match status" value="1"/>
</dbReference>
<dbReference type="PANTHER" id="PTHR11439:SF517">
    <property type="entry name" value="CYSTEINE-RICH RLK (RECEPTOR-LIKE PROTEIN KINASE) 8"/>
    <property type="match status" value="1"/>
</dbReference>